<dbReference type="NCBIfam" id="TIGR01733">
    <property type="entry name" value="AA-adenyl-dom"/>
    <property type="match status" value="3"/>
</dbReference>
<dbReference type="InterPro" id="IPR006162">
    <property type="entry name" value="Ppantetheine_attach_site"/>
</dbReference>
<dbReference type="FunFam" id="3.30.300.30:FF:000033">
    <property type="entry name" value="Nonribosomal siderophore peptide synthase SidC"/>
    <property type="match status" value="1"/>
</dbReference>
<dbReference type="NCBIfam" id="NF003417">
    <property type="entry name" value="PRK04813.1"/>
    <property type="match status" value="3"/>
</dbReference>
<dbReference type="InterPro" id="IPR023213">
    <property type="entry name" value="CAT-like_dom_sf"/>
</dbReference>
<comment type="similarity">
    <text evidence="5">Belongs to the NRP synthetase family.</text>
</comment>
<dbReference type="CDD" id="cd05918">
    <property type="entry name" value="A_NRPS_SidN3_like"/>
    <property type="match status" value="3"/>
</dbReference>
<dbReference type="InterPro" id="IPR020845">
    <property type="entry name" value="AMP-binding_CS"/>
</dbReference>
<dbReference type="EMBL" id="KL648626">
    <property type="protein sequence ID" value="KEY67261.1"/>
    <property type="molecule type" value="Genomic_DNA"/>
</dbReference>
<keyword evidence="3" id="KW-0597">Phosphoprotein</keyword>
<dbReference type="SUPFAM" id="SSF52777">
    <property type="entry name" value="CoA-dependent acyltransferases"/>
    <property type="match status" value="12"/>
</dbReference>
<dbReference type="SUPFAM" id="SSF56801">
    <property type="entry name" value="Acetyl-CoA synthetase-like"/>
    <property type="match status" value="3"/>
</dbReference>
<gene>
    <name evidence="8" type="ORF">S7711_09056</name>
</gene>
<dbReference type="FunFam" id="3.40.50.980:FF:000001">
    <property type="entry name" value="Non-ribosomal peptide synthetase"/>
    <property type="match status" value="2"/>
</dbReference>
<feature type="domain" description="Carrier" evidence="7">
    <location>
        <begin position="3220"/>
        <end position="3294"/>
    </location>
</feature>
<keyword evidence="4" id="KW-0436">Ligase</keyword>
<feature type="domain" description="Carrier" evidence="7">
    <location>
        <begin position="2139"/>
        <end position="2215"/>
    </location>
</feature>
<dbReference type="Pfam" id="PF00550">
    <property type="entry name" value="PP-binding"/>
    <property type="match status" value="6"/>
</dbReference>
<organism evidence="8 9">
    <name type="scientific">Stachybotrys chartarum (strain CBS 109288 / IBT 7711)</name>
    <name type="common">Toxic black mold</name>
    <name type="synonym">Stilbospora chartarum</name>
    <dbReference type="NCBI Taxonomy" id="1280523"/>
    <lineage>
        <taxon>Eukaryota</taxon>
        <taxon>Fungi</taxon>
        <taxon>Dikarya</taxon>
        <taxon>Ascomycota</taxon>
        <taxon>Pezizomycotina</taxon>
        <taxon>Sordariomycetes</taxon>
        <taxon>Hypocreomycetidae</taxon>
        <taxon>Hypocreales</taxon>
        <taxon>Stachybotryaceae</taxon>
        <taxon>Stachybotrys</taxon>
    </lineage>
</organism>
<evidence type="ECO:0000256" key="6">
    <source>
        <dbReference type="SAM" id="MobiDB-lite"/>
    </source>
</evidence>
<dbReference type="InterPro" id="IPR000873">
    <property type="entry name" value="AMP-dep_synth/lig_dom"/>
</dbReference>
<feature type="domain" description="Carrier" evidence="7">
    <location>
        <begin position="1592"/>
        <end position="1669"/>
    </location>
</feature>
<dbReference type="SMART" id="SM00823">
    <property type="entry name" value="PKS_PP"/>
    <property type="match status" value="5"/>
</dbReference>
<feature type="region of interest" description="Disordered" evidence="6">
    <location>
        <begin position="4069"/>
        <end position="4090"/>
    </location>
</feature>
<evidence type="ECO:0000256" key="4">
    <source>
        <dbReference type="ARBA" id="ARBA00022598"/>
    </source>
</evidence>
<keyword evidence="2" id="KW-0596">Phosphopantetheine</keyword>
<feature type="domain" description="Carrier" evidence="7">
    <location>
        <begin position="525"/>
        <end position="598"/>
    </location>
</feature>
<dbReference type="Pfam" id="PF00668">
    <property type="entry name" value="Condensation"/>
    <property type="match status" value="6"/>
</dbReference>
<name>A0A084APN2_STACB</name>
<dbReference type="FunFam" id="3.30.300.30:FF:000015">
    <property type="entry name" value="Nonribosomal peptide synthase SidD"/>
    <property type="match status" value="1"/>
</dbReference>
<feature type="compositionally biased region" description="Polar residues" evidence="6">
    <location>
        <begin position="4080"/>
        <end position="4090"/>
    </location>
</feature>
<dbReference type="FunFam" id="3.40.50.12780:FF:000024">
    <property type="entry name" value="Nonribosomal siderophore peptide synthase SidC"/>
    <property type="match status" value="2"/>
</dbReference>
<dbReference type="GO" id="GO:0043041">
    <property type="term" value="P:amino acid activation for nonribosomal peptide biosynthetic process"/>
    <property type="evidence" value="ECO:0007669"/>
    <property type="project" value="TreeGrafter"/>
</dbReference>
<dbReference type="Gene3D" id="1.10.1200.10">
    <property type="entry name" value="ACP-like"/>
    <property type="match status" value="4"/>
</dbReference>
<dbReference type="Gene3D" id="3.30.300.30">
    <property type="match status" value="3"/>
</dbReference>
<dbReference type="PROSITE" id="PS50075">
    <property type="entry name" value="CARRIER"/>
    <property type="match status" value="6"/>
</dbReference>
<dbReference type="HOGENOM" id="CLU_000092_2_0_1"/>
<dbReference type="InterPro" id="IPR020806">
    <property type="entry name" value="PKS_PP-bd"/>
</dbReference>
<dbReference type="InterPro" id="IPR036736">
    <property type="entry name" value="ACP-like_sf"/>
</dbReference>
<dbReference type="GO" id="GO:0016874">
    <property type="term" value="F:ligase activity"/>
    <property type="evidence" value="ECO:0007669"/>
    <property type="project" value="UniProtKB-KW"/>
</dbReference>
<feature type="domain" description="Carrier" evidence="7">
    <location>
        <begin position="4327"/>
        <end position="4400"/>
    </location>
</feature>
<dbReference type="InterPro" id="IPR042099">
    <property type="entry name" value="ANL_N_sf"/>
</dbReference>
<dbReference type="InterPro" id="IPR009081">
    <property type="entry name" value="PP-bd_ACP"/>
</dbReference>
<dbReference type="Gene3D" id="3.30.559.30">
    <property type="entry name" value="Nonribosomal peptide synthetase, condensation domain"/>
    <property type="match status" value="6"/>
</dbReference>
<feature type="domain" description="Carrier" evidence="7">
    <location>
        <begin position="3769"/>
        <end position="3842"/>
    </location>
</feature>
<dbReference type="Gene3D" id="3.40.50.12780">
    <property type="entry name" value="N-terminal domain of ligase-like"/>
    <property type="match status" value="3"/>
</dbReference>
<dbReference type="PROSITE" id="PS00012">
    <property type="entry name" value="PHOSPHOPANTETHEINE"/>
    <property type="match status" value="6"/>
</dbReference>
<evidence type="ECO:0000256" key="1">
    <source>
        <dbReference type="ARBA" id="ARBA00004924"/>
    </source>
</evidence>
<reference evidence="8 9" key="1">
    <citation type="journal article" date="2014" name="BMC Genomics">
        <title>Comparative genome sequencing reveals chemotype-specific gene clusters in the toxigenic black mold Stachybotrys.</title>
        <authorList>
            <person name="Semeiks J."/>
            <person name="Borek D."/>
            <person name="Otwinowski Z."/>
            <person name="Grishin N.V."/>
        </authorList>
    </citation>
    <scope>NUCLEOTIDE SEQUENCE [LARGE SCALE GENOMIC DNA]</scope>
    <source>
        <strain evidence="9">CBS 109288 / IBT 7711</strain>
    </source>
</reference>
<evidence type="ECO:0000259" key="7">
    <source>
        <dbReference type="PROSITE" id="PS50075"/>
    </source>
</evidence>
<proteinExistence type="inferred from homology"/>
<dbReference type="InterPro" id="IPR001242">
    <property type="entry name" value="Condensation_dom"/>
</dbReference>
<evidence type="ECO:0000256" key="3">
    <source>
        <dbReference type="ARBA" id="ARBA00022553"/>
    </source>
</evidence>
<dbReference type="GO" id="GO:0031177">
    <property type="term" value="F:phosphopantetheine binding"/>
    <property type="evidence" value="ECO:0007669"/>
    <property type="project" value="InterPro"/>
</dbReference>
<evidence type="ECO:0000256" key="5">
    <source>
        <dbReference type="ARBA" id="ARBA00029454"/>
    </source>
</evidence>
<dbReference type="Pfam" id="PF00501">
    <property type="entry name" value="AMP-binding"/>
    <property type="match status" value="3"/>
</dbReference>
<dbReference type="OrthoDB" id="416786at2759"/>
<keyword evidence="9" id="KW-1185">Reference proteome</keyword>
<dbReference type="PANTHER" id="PTHR45527:SF1">
    <property type="entry name" value="FATTY ACID SYNTHASE"/>
    <property type="match status" value="1"/>
</dbReference>
<dbReference type="InterPro" id="IPR010071">
    <property type="entry name" value="AA_adenyl_dom"/>
</dbReference>
<sequence length="4848" mass="534885">MTTTDLSILNPNPIKLPGPQLLHELVKPVDDSTALEYLEHSRRTSYSYKQLHERAETLAWRITQSRAATGGTFVVPVLMQQSPELYISLLAILKAGGAFCPLNIDAPLERLRFILNDVSAKAVLVTRNLASKIPNENGLSILVVDAQDEAPNASFAQHRVPSPDDLAYVMYTSGSTGTPKGVGISHSAATQALLAHHRHIPSFSKFLQFAAPTFDVSVFEIFFPLFRGRTLVSIQRQQMLDDLPGVIRQMNVDACELTPTVAGGLLRKRDHAPCLKLVLTIGEMLSSPVVQEFGGDSSRNSILWAMYGPTEATIHCTVQPAFLSDSPIGNIGAPLDTVSCFVIQPAESPESSQDFQIVPLGEVGELAVGGHQLAAGYLNRPDQTASSFISSPYGRVYRTGDRARLLPSGTLECLGRISDGQVKLRGQRLELGEVEHAALKTTGCHTAVAAVVDSILVAFCAVDDGTTRDTILESCRKWLPGFMVPGDIITMADLPKLPSGKVDKRRLCADFQEAKNATADDDDLRLEDGFDGALMDAISKTLGSTLTMDTSLASIGIDSLVAIKLSSSLRASGFNISASRLLETRTAADLCVAVQAGPAIDDTTSSPVNISMLANSPLILEQHQELRNSIQGEVIDIFPCTSLQSAMIVETMQNPQMYCNEIEFEVVSGITASQVSAALHTLASQHQMLRTGFTTGREGIVSLLFGSIRPGQIETVSHFDTNFALSTPQSWLRPWRFQILQPSLQLKVRVLVHIHHALYDGWSFDMLLEDLSSHLSGDEAPFRRPFQDVIRFYKSPARSQEEDHARAYWSEYLRGWSRAPFPKLNAYTQTSNGLSSVRSKLNIKQNFVESMARAHGVSSQVFFQAGLAMVWSAIHGLSDLVIGCVTSGRSIPLSGIEKIVGPCIASLPLRIDLGRTEASLDLLRTIQSHNRAVMDYCILSLAEIKKLVDLQTPDGLYDVLFAYQETLNSNAGRHNLVKEVRHVDRLETKILVEVEPHTTHFQVQVTYDSAFVSQDLTNLLLSQFEKVVRSLLDKPQEPTRIILSGQISDLSIYNGQTITEQHDLDLAGIFEQAVQRDPTTNAICFAQSLNTEPPNMTVLTYGCLNVNANKIAHFLRHNGVSPGQVVAIIMEKSINLYASILGIVKAGCGYLPVLPSTPLARIQDIFNQAKVRYCLTDDTSSTQPLCFDGMQVFAPGVEELDAFSGENLGIKPDGSRLAYVIYTSGTTGVPKGVAVTQENIVSNITFLGQTYPINNRRSARLLQACSQAFDVSVFEIFFTWHAGMCLCAGTNDLVFEDLERTINQFQITHLSLTPTVASLIDRKNVPSVEFLVTAGEPLTHAVLENWGELLWQGYGPSETTNICSVKKMRPGEHIEHLGWVFSNTSAFVMSPNGCEPLPKCWVGEFCFGGSQVAHGYLNMPELTAEKFIMHPQYGRIYRSGDMGRMLPDGSLVILGRIDDQIKLRGQRIEAEEISGLITMSGLVSSAVTTLAQRHNGAAEQLVSFYVPKSHNNGPYDRALDVLEVVHNQLVSALQTRLPSYMIPSYLIPVSHIPLTTSGKVDRRQLRRLFRNLDLDYLQTTSSDGSRDATNDSNWNASEIAIADVVADSLETSRADIGRWTAFATLGLDSISAIKVSRQLHTRLKKRVPISAILQNSNVVQLARVLDQSSSTDFTTRSSSTRTLPSSFISDVQTRFLQKGQVVSQVLPCTPLQEAMLSRGQGSYYNKVLLRLRVNPETMKEYWNAMFQRHGILRTCFITTELHDTAIVQVVLAGWCVSWKSFDVNVPSLDGAIHEHLKSLPDPLDTMTPPLSMAMIRYKGSVFLSMICHHALYDGVAMENIWREVECLARGIELPPPVPYESFIQEALSLPDDTEDFWKGHFRGFRPSHLFSQTNWKRVEQCTHTASLDIPLRQVQEELRSLGVSLLAACQSSWATVLGVSYNTADICFGNVMSGRTLDIEGLDRLVAPCFNTIPLRVDVSGSSQNISLVKYFQELNTKVLPYQFTPLRLVQKTIKRPRRGLFDTLLLLQHPLQEMDESLWTLEEDSGDMDIPIVCEVVPCPNLDSVIVNIHHDMHAVTGDVATTFAELFKYQFRQMLGSPLASPSKREELPSLLRSSVADLKAKQEKLDKESQHTTEIENLTKTESRIRDVLLELSRVPKSRIRRDTSIFQLGLDSINAVQVASILRHQGYKISTTDVIECPTVRKLAGRLDGRYGIGSAVTPRYDIKRFSDEVSSQVKTTLLGQINFEAVLPCTSLQSAMLNSFIQSHGKHYFNLISYRLGANFSTERLAEAWRTMQVHHPMLRTGFISVRHQDTAFAMIRFRPDAISLPLDMIDPASSAGFSTESWKGSAAARILDDPGTLPWKLAITQHDDGNDMHLLVHHALYDAVSLDSMLEALALHLQTHSEPSFHPIESSLALMMTRSQEHREEAQKFWQQLAAKTVVNRFPVMTPLRENQRNVIAFESTASLPTSLLQNLTQRLDISVQAVLQAAWTRVLASYLGETSVVFGVTLSGRTDDELRHAPLPCLTTVPVVASDQPVNMDLLSAAMSVTSSLHKFQFAPLSQIQKWLGHPATPVFDTLLAYQKMETNAEVVKPWSLIKDDAVVEYPVSMEIEPQANDETRLRITFYSDVLPEEQAELLLRQFDATVEHLLRWPNETADHLHKFAPDIFSISPPVSPVLPAPVTLLHGFVEEKAVTHPDKVALEFVSGFDGECPIKQSWSYHEFNSIGNKIANLVAERVPVGSIVAIHFDKCPEAYFSILGILKAGCSFVALDPGAPDARKEFIMKDSQSPCLLTNTNSIFGFEIPVDILRIDEKALENISDGPRVTEADLTPDKTCYCLYTSGTTGTPKGCEITHDNAVQAMMAFQELFKGHWEDDSKWLQFAALHFDVSVLEQYWSWSVGMSVVAAPKDLILDDLTGTISKLQITHIDLTPSLARLTHPDDVPSLCRGVFITGGEQLKQEILDVWGPKAVIYNAYGPTEATIGVTMYQRVPVNGRPSNIGRQFPNVGSYVFRQDTEIPVLRGGVGELCVSGKLVGKGYLNRPELTSERFPTLHEYSDRVYRTGDLVRMLHDGCFEFLGRADDQVKLRGQRLEIGEINHAIRTGVPEIEDVATIVTSHGSSGRDVLVSFIVKKGSRSQDLQILPDDGLGSKAKAACRARLPAYMVPTYFLRLPYIPLSPNNKAEVKLLRPLFQELSHEKLMALTTDGPAANTRFDRGVYEILLRAVADFSKVKMEEITEGTSLFDLGVDSISAIQLATALRTSGLQASSPATVLRNPVIADLAEALSVKKPHQHLNLVRQARQLVQACGHRYRNIVCRELGIKPGDIEYIAPCSPLQQGIVSKAMTTEGQDAYFNSFRMLLENHVSRDRLRQMWAHLQSSQAILRTAFVNTVDGSIQVAMSHRDIRWHEHRLSEGEDVESFLAQRKSDWINMNKSKISEPLQLLYVTGRDANMLVVHIFHALYDGNSFDVLLRQLFAQYEEKPVVESPSFLEALVHGPLWRYDHGKQFWISHLQEWSPGSMPRLTDDTTSKSVMTTRNIDLRLLEAVRRSQNVTMQSVVMALWTYVLQQYFPTGLTMGVIVSGRSIELQGVDLTIGPLFNTLPFFNKSCSGLSWASLIRKCHGFNTETLALQHTPLSSISKWCAGGKPLFDNLFAFQIEQATDGDGDVPWVVQDSPSDPDFPLVLEAVQTQGGHLKLHLATQGQISDLGGLELLLNNLEQAITSMTSDLDSVAEGSVDHSVLQDSAATAAIKALKTASDNEFAWNDFSETIRKEIASLCAVSATDVCASSTVLGLGLDSIDVIKLSAKLRQQNINASPSQIMRLQRVDMICREAMQSATDEQPSSPDSAALGILKDRLWACVEQSGGDMKTVESVLPPTALQESMVASMLQSNFEWYFNHDVLEIADNVDMGRLKKAWDDVVAQSPVLRTGFYEVNEPDLDMGYCQVVFKESSFSSAELDIISSSDMDGLMHEATRKAAAGQARRDLFQLQFVDDGHRKLMVISLAHALYDGWSLGLMYDKLQAAYKGVLRPVASVEAFLTKALESRSEEATQFWAEQLDGVSPTILPKRSDHETAPSTSAHRQEASSSTALSKIIDYCKSQSVSLQALCHACWASVLARLTGRLDVTFGVILSGRDFEGAEDLLFPTMNTVAARSVLHGSASAFLSYLEESLAAMREYQGFPLRKAQLAANVPGRELFNTLFMLQKPNNKDHPEQLLKPTGAGFAAVDYPVCVEAEVVEGQLIWRVACQAEYFTEKGVIGLLRELDHVLTHLTTSSDSEILSWTDEGVQICGLAAIAIKDEDDPELEDVSEDAATHGVVEWDDMCSVIQDVLSQVSNVPVDSIPASTNLYHLGLDSISAIKVSTLLRKRSIHLKPRDLLNATNIQQMARLVKQPADVPNPTRQLQWSPPAEIDVDKLLVNNQISRSEIASVLPALPMQVYMMSAWQNSNGAVFFPEFCYRIDGKVDVRSIQEAWDWVVAQSPILRSAVIGTGFAEVPMLQVILKPGKQSPLVQFQVTGDRHTDLHAVHIRLHHALYDGVSLPGILQKFASRLNGSSEGGRPEDDLQSWGTFVVEPTLQSATNLRRQFWTDYLHGCKPSSTLEDRSGEGLGTPRVSYLRKSALPTTSQLRKASTRNGISIQSLFIAAYGKVLAGSHSAAGQDGSVVFGVYLANRHDTALADTYPTLNLVPLRVRSAGARSLCESAAAVQDDLDRIGSRGRADVGLWEVAAWTGVKVASFVNFLTLPDAGSEATADLDVKLVPAHSTAGPVDTSLVQQWTQQNDNVVQDAFPATAFDVEASIQADGALDVGIFGSGESTSGEDAARLVDAVVGLLQELVDQESMR</sequence>
<dbReference type="InterPro" id="IPR045851">
    <property type="entry name" value="AMP-bd_C_sf"/>
</dbReference>
<protein>
    <recommendedName>
        <fullName evidence="7">Carrier domain-containing protein</fullName>
    </recommendedName>
</protein>
<accession>A0A084APN2</accession>
<evidence type="ECO:0000313" key="9">
    <source>
        <dbReference type="Proteomes" id="UP000028045"/>
    </source>
</evidence>
<dbReference type="PANTHER" id="PTHR45527">
    <property type="entry name" value="NONRIBOSOMAL PEPTIDE SYNTHETASE"/>
    <property type="match status" value="1"/>
</dbReference>
<dbReference type="Gene3D" id="3.30.559.10">
    <property type="entry name" value="Chloramphenicol acetyltransferase-like domain"/>
    <property type="match status" value="6"/>
</dbReference>
<dbReference type="GO" id="GO:0005737">
    <property type="term" value="C:cytoplasm"/>
    <property type="evidence" value="ECO:0007669"/>
    <property type="project" value="TreeGrafter"/>
</dbReference>
<evidence type="ECO:0000313" key="8">
    <source>
        <dbReference type="EMBL" id="KEY67261.1"/>
    </source>
</evidence>
<evidence type="ECO:0000256" key="2">
    <source>
        <dbReference type="ARBA" id="ARBA00022450"/>
    </source>
</evidence>
<dbReference type="Proteomes" id="UP000028045">
    <property type="component" value="Unassembled WGS sequence"/>
</dbReference>
<dbReference type="GO" id="GO:0010106">
    <property type="term" value="P:cellular response to iron ion starvation"/>
    <property type="evidence" value="ECO:0007669"/>
    <property type="project" value="UniProtKB-ARBA"/>
</dbReference>
<comment type="pathway">
    <text evidence="1">Siderophore biosynthesis.</text>
</comment>
<dbReference type="SUPFAM" id="SSF47336">
    <property type="entry name" value="ACP-like"/>
    <property type="match status" value="5"/>
</dbReference>
<dbReference type="PROSITE" id="PS00455">
    <property type="entry name" value="AMP_BINDING"/>
    <property type="match status" value="2"/>
</dbReference>
<dbReference type="GO" id="GO:0031169">
    <property type="term" value="P:ferrichrome biosynthetic process"/>
    <property type="evidence" value="ECO:0007669"/>
    <property type="project" value="UniProtKB-ARBA"/>
</dbReference>